<organism evidence="1 2">
    <name type="scientific">Racocetra persica</name>
    <dbReference type="NCBI Taxonomy" id="160502"/>
    <lineage>
        <taxon>Eukaryota</taxon>
        <taxon>Fungi</taxon>
        <taxon>Fungi incertae sedis</taxon>
        <taxon>Mucoromycota</taxon>
        <taxon>Glomeromycotina</taxon>
        <taxon>Glomeromycetes</taxon>
        <taxon>Diversisporales</taxon>
        <taxon>Gigasporaceae</taxon>
        <taxon>Racocetra</taxon>
    </lineage>
</organism>
<sequence length="285" mass="33190">ELVLLIRSRLEWRAPKILDNEHIISERRKEIENSLISKDGKAEKMNDMLSMMIKSNTSLNTNNSTDDTNSELKRSMTDREILGNVLDSLFGGIATTGSRFIHMVNILAKNPNVIHRFRQELDSVFGDDLERPITTHDLSKLKYGEAILNEVFRFDPILKMGARVNTEREEVAGHMWPEGTAFHINIERIHLNKSHWQNPEVFDPDRFMNNVNISKNTLIQFGGGVRMCPGRKFASIIVKGMMTMLYRKYDVELVRENDTTYYRDYLFAYYHNFNTRLRLRTIKAS</sequence>
<gene>
    <name evidence="1" type="ORF">RPERSI_LOCUS3832</name>
</gene>
<evidence type="ECO:0000313" key="2">
    <source>
        <dbReference type="Proteomes" id="UP000789920"/>
    </source>
</evidence>
<proteinExistence type="predicted"/>
<dbReference type="Proteomes" id="UP000789920">
    <property type="component" value="Unassembled WGS sequence"/>
</dbReference>
<accession>A0ACA9LUW8</accession>
<protein>
    <submittedName>
        <fullName evidence="1">1221_t:CDS:1</fullName>
    </submittedName>
</protein>
<reference evidence="1" key="1">
    <citation type="submission" date="2021-06" db="EMBL/GenBank/DDBJ databases">
        <authorList>
            <person name="Kallberg Y."/>
            <person name="Tangrot J."/>
            <person name="Rosling A."/>
        </authorList>
    </citation>
    <scope>NUCLEOTIDE SEQUENCE</scope>
    <source>
        <strain evidence="1">MA461A</strain>
    </source>
</reference>
<feature type="non-terminal residue" evidence="1">
    <location>
        <position position="1"/>
    </location>
</feature>
<comment type="caution">
    <text evidence="1">The sequence shown here is derived from an EMBL/GenBank/DDBJ whole genome shotgun (WGS) entry which is preliminary data.</text>
</comment>
<keyword evidence="2" id="KW-1185">Reference proteome</keyword>
<name>A0ACA9LUW8_9GLOM</name>
<evidence type="ECO:0000313" key="1">
    <source>
        <dbReference type="EMBL" id="CAG8547867.1"/>
    </source>
</evidence>
<dbReference type="EMBL" id="CAJVQC010004994">
    <property type="protein sequence ID" value="CAG8547867.1"/>
    <property type="molecule type" value="Genomic_DNA"/>
</dbReference>